<protein>
    <recommendedName>
        <fullName evidence="2">STING ER exit protein</fullName>
    </recommendedName>
</protein>
<dbReference type="AlphaFoldDB" id="A0ABD3W983"/>
<gene>
    <name evidence="4" type="ORF">ACJMK2_038512</name>
</gene>
<dbReference type="PANTHER" id="PTHR46355">
    <property type="entry name" value="UPF0428 PROTEIN CXORF56"/>
    <property type="match status" value="1"/>
</dbReference>
<dbReference type="InterPro" id="IPR029704">
    <property type="entry name" value="STEEP-like"/>
</dbReference>
<sequence>MPKVVSRSVVCTDTKDQEEYQGEKPLYVYYCICGQMALILDCPMEKLPLRTRDKARVIDSHKHAHKITCDPDDIVYLRRAEGIEKQYRQKCKRCGLLLFYHHQGKSDVMFVVDAALKTEGVKTDVYSQISEPKKVTLTKHTKNMGKFSSVTVSTVDEEEEEIEAKEIADSYAANARVIEKQLLRKGMSKRKLMEENRTENISGVFVDRLYFIGS</sequence>
<dbReference type="Pfam" id="PF25809">
    <property type="entry name" value="STEEP1"/>
    <property type="match status" value="1"/>
</dbReference>
<dbReference type="InterPro" id="IPR057965">
    <property type="entry name" value="STEEP1_dom"/>
</dbReference>
<evidence type="ECO:0000313" key="5">
    <source>
        <dbReference type="Proteomes" id="UP001634394"/>
    </source>
</evidence>
<evidence type="ECO:0000256" key="1">
    <source>
        <dbReference type="ARBA" id="ARBA00024205"/>
    </source>
</evidence>
<evidence type="ECO:0000259" key="3">
    <source>
        <dbReference type="Pfam" id="PF25809"/>
    </source>
</evidence>
<dbReference type="PANTHER" id="PTHR46355:SF1">
    <property type="entry name" value="STING ER EXIT PROTEIN"/>
    <property type="match status" value="1"/>
</dbReference>
<evidence type="ECO:0000256" key="2">
    <source>
        <dbReference type="ARBA" id="ARBA00024237"/>
    </source>
</evidence>
<organism evidence="4 5">
    <name type="scientific">Sinanodonta woodiana</name>
    <name type="common">Chinese pond mussel</name>
    <name type="synonym">Anodonta woodiana</name>
    <dbReference type="NCBI Taxonomy" id="1069815"/>
    <lineage>
        <taxon>Eukaryota</taxon>
        <taxon>Metazoa</taxon>
        <taxon>Spiralia</taxon>
        <taxon>Lophotrochozoa</taxon>
        <taxon>Mollusca</taxon>
        <taxon>Bivalvia</taxon>
        <taxon>Autobranchia</taxon>
        <taxon>Heteroconchia</taxon>
        <taxon>Palaeoheterodonta</taxon>
        <taxon>Unionida</taxon>
        <taxon>Unionoidea</taxon>
        <taxon>Unionidae</taxon>
        <taxon>Unioninae</taxon>
        <taxon>Sinanodonta</taxon>
    </lineage>
</organism>
<feature type="domain" description="STEEP1" evidence="3">
    <location>
        <begin position="21"/>
        <end position="119"/>
    </location>
</feature>
<proteinExistence type="inferred from homology"/>
<comment type="similarity">
    <text evidence="1">Belongs to the STEEP1 family.</text>
</comment>
<dbReference type="Proteomes" id="UP001634394">
    <property type="component" value="Unassembled WGS sequence"/>
</dbReference>
<comment type="caution">
    <text evidence="4">The sequence shown here is derived from an EMBL/GenBank/DDBJ whole genome shotgun (WGS) entry which is preliminary data.</text>
</comment>
<name>A0ABD3W983_SINWO</name>
<dbReference type="EMBL" id="JBJQND010000007">
    <property type="protein sequence ID" value="KAL3870444.1"/>
    <property type="molecule type" value="Genomic_DNA"/>
</dbReference>
<keyword evidence="5" id="KW-1185">Reference proteome</keyword>
<reference evidence="4 5" key="1">
    <citation type="submission" date="2024-11" db="EMBL/GenBank/DDBJ databases">
        <title>Chromosome-level genome assembly of the freshwater bivalve Anodonta woodiana.</title>
        <authorList>
            <person name="Chen X."/>
        </authorList>
    </citation>
    <scope>NUCLEOTIDE SEQUENCE [LARGE SCALE GENOMIC DNA]</scope>
    <source>
        <strain evidence="4">MN2024</strain>
        <tissue evidence="4">Gills</tissue>
    </source>
</reference>
<accession>A0ABD3W983</accession>
<evidence type="ECO:0000313" key="4">
    <source>
        <dbReference type="EMBL" id="KAL3870444.1"/>
    </source>
</evidence>